<comment type="caution">
    <text evidence="1">The sequence shown here is derived from an EMBL/GenBank/DDBJ whole genome shotgun (WGS) entry which is preliminary data.</text>
</comment>
<name>A0ACB9MKD4_BAUVA</name>
<sequence length="294" mass="33034">MKSVKDEVVERSYLFMEKPNARHVMKLCKPKHLGDDVCNVSDALDKGATVLLNIWKTKLIAICHSHRQEGLDGGTIAGISGGVAALLFFVVCIFVGYYWRKKRGYEEMLSAQDIKDTTSSNIEYETFGSGGPVAGGATGITSIMVDKSVEFLYEELANATDNFSVANKIGQRDFGAIYYGDLRGEKVAIKKMEIKASKEFIAEVKVLMNVHHLIVLVSSTNVLVCYIFDPRGLLSIVYQKREHFLYFTDIVHYFGFTSLHTFKLHFEVPKVQLERRVLEYTILGVCSVCRYVNG</sequence>
<evidence type="ECO:0000313" key="1">
    <source>
        <dbReference type="EMBL" id="KAI4323944.1"/>
    </source>
</evidence>
<dbReference type="Proteomes" id="UP000828941">
    <property type="component" value="Chromosome 9"/>
</dbReference>
<dbReference type="EMBL" id="CM039434">
    <property type="protein sequence ID" value="KAI4323944.1"/>
    <property type="molecule type" value="Genomic_DNA"/>
</dbReference>
<accession>A0ACB9MKD4</accession>
<organism evidence="1 2">
    <name type="scientific">Bauhinia variegata</name>
    <name type="common">Purple orchid tree</name>
    <name type="synonym">Phanera variegata</name>
    <dbReference type="NCBI Taxonomy" id="167791"/>
    <lineage>
        <taxon>Eukaryota</taxon>
        <taxon>Viridiplantae</taxon>
        <taxon>Streptophyta</taxon>
        <taxon>Embryophyta</taxon>
        <taxon>Tracheophyta</taxon>
        <taxon>Spermatophyta</taxon>
        <taxon>Magnoliopsida</taxon>
        <taxon>eudicotyledons</taxon>
        <taxon>Gunneridae</taxon>
        <taxon>Pentapetalae</taxon>
        <taxon>rosids</taxon>
        <taxon>fabids</taxon>
        <taxon>Fabales</taxon>
        <taxon>Fabaceae</taxon>
        <taxon>Cercidoideae</taxon>
        <taxon>Cercideae</taxon>
        <taxon>Bauhiniinae</taxon>
        <taxon>Bauhinia</taxon>
    </lineage>
</organism>
<keyword evidence="2" id="KW-1185">Reference proteome</keyword>
<gene>
    <name evidence="1" type="ORF">L6164_023515</name>
</gene>
<reference evidence="1 2" key="1">
    <citation type="journal article" date="2022" name="DNA Res.">
        <title>Chromosomal-level genome assembly of the orchid tree Bauhinia variegata (Leguminosae; Cercidoideae) supports the allotetraploid origin hypothesis of Bauhinia.</title>
        <authorList>
            <person name="Zhong Y."/>
            <person name="Chen Y."/>
            <person name="Zheng D."/>
            <person name="Pang J."/>
            <person name="Liu Y."/>
            <person name="Luo S."/>
            <person name="Meng S."/>
            <person name="Qian L."/>
            <person name="Wei D."/>
            <person name="Dai S."/>
            <person name="Zhou R."/>
        </authorList>
    </citation>
    <scope>NUCLEOTIDE SEQUENCE [LARGE SCALE GENOMIC DNA]</scope>
    <source>
        <strain evidence="1">BV-YZ2020</strain>
    </source>
</reference>
<evidence type="ECO:0000313" key="2">
    <source>
        <dbReference type="Proteomes" id="UP000828941"/>
    </source>
</evidence>
<proteinExistence type="predicted"/>
<protein>
    <submittedName>
        <fullName evidence="1">Uncharacterized protein</fullName>
    </submittedName>
</protein>